<organism evidence="1 2">
    <name type="scientific">Orlajensenia flava</name>
    <dbReference type="NCBI Taxonomy" id="2565934"/>
    <lineage>
        <taxon>Bacteria</taxon>
        <taxon>Bacillati</taxon>
        <taxon>Actinomycetota</taxon>
        <taxon>Actinomycetes</taxon>
        <taxon>Micrococcales</taxon>
        <taxon>Microbacteriaceae</taxon>
        <taxon>Orlajensenia</taxon>
    </lineage>
</organism>
<accession>A0A4S4FMD8</accession>
<reference evidence="1 2" key="1">
    <citation type="submission" date="2019-04" db="EMBL/GenBank/DDBJ databases">
        <authorList>
            <person name="Jiang L."/>
        </authorList>
    </citation>
    <scope>NUCLEOTIDE SEQUENCE [LARGE SCALE GENOMIC DNA]</scope>
    <source>
        <strain evidence="1 2">YIM 131861</strain>
    </source>
</reference>
<dbReference type="OrthoDB" id="5079979at2"/>
<sequence>MVKRARYDEPTLPSEKLKQQYGSTLANDSCTDAEIIKWQELRLERGEDDTICRIVWFDDDFSAVTYDIGCAVPLVVRESVVR</sequence>
<name>A0A4S4FMD8_9MICO</name>
<evidence type="ECO:0000313" key="2">
    <source>
        <dbReference type="Proteomes" id="UP000307380"/>
    </source>
</evidence>
<protein>
    <submittedName>
        <fullName evidence="1">Uncharacterized protein</fullName>
    </submittedName>
</protein>
<comment type="caution">
    <text evidence="1">The sequence shown here is derived from an EMBL/GenBank/DDBJ whole genome shotgun (WGS) entry which is preliminary data.</text>
</comment>
<dbReference type="EMBL" id="SSSN01000013">
    <property type="protein sequence ID" value="THG30565.1"/>
    <property type="molecule type" value="Genomic_DNA"/>
</dbReference>
<proteinExistence type="predicted"/>
<keyword evidence="2" id="KW-1185">Reference proteome</keyword>
<dbReference type="Proteomes" id="UP000307380">
    <property type="component" value="Unassembled WGS sequence"/>
</dbReference>
<dbReference type="AlphaFoldDB" id="A0A4S4FMD8"/>
<gene>
    <name evidence="1" type="ORF">E6C70_14445</name>
</gene>
<dbReference type="RefSeq" id="WP_136425264.1">
    <property type="nucleotide sequence ID" value="NZ_SSSN01000013.1"/>
</dbReference>
<evidence type="ECO:0000313" key="1">
    <source>
        <dbReference type="EMBL" id="THG30565.1"/>
    </source>
</evidence>